<keyword evidence="1" id="KW-1133">Transmembrane helix</keyword>
<sequence length="166" mass="18988">METDVKKPKAWKQKLVFFAVCLFGLDFLLFFSAYFFMPADDAIDLQDFHGRKYSAEKVKPGTFAIERPFDEALSWGKDALLSYDSNSIEVWRPDPQTNGVFEHAKKDLRSTFFVAHPYVGDWFGDVVVITYGVNWGNLLNSLPFCGIAFLIYALSTYPSYSQQTSF</sequence>
<evidence type="ECO:0000313" key="2">
    <source>
        <dbReference type="EMBL" id="OGY82356.1"/>
    </source>
</evidence>
<evidence type="ECO:0000256" key="1">
    <source>
        <dbReference type="SAM" id="Phobius"/>
    </source>
</evidence>
<gene>
    <name evidence="2" type="ORF">A3F54_02285</name>
</gene>
<dbReference type="EMBL" id="MHKD01000032">
    <property type="protein sequence ID" value="OGY82356.1"/>
    <property type="molecule type" value="Genomic_DNA"/>
</dbReference>
<reference evidence="2 3" key="1">
    <citation type="journal article" date="2016" name="Nat. Commun.">
        <title>Thousands of microbial genomes shed light on interconnected biogeochemical processes in an aquifer system.</title>
        <authorList>
            <person name="Anantharaman K."/>
            <person name="Brown C.T."/>
            <person name="Hug L.A."/>
            <person name="Sharon I."/>
            <person name="Castelle C.J."/>
            <person name="Probst A.J."/>
            <person name="Thomas B.C."/>
            <person name="Singh A."/>
            <person name="Wilkins M.J."/>
            <person name="Karaoz U."/>
            <person name="Brodie E.L."/>
            <person name="Williams K.H."/>
            <person name="Hubbard S.S."/>
            <person name="Banfield J.F."/>
        </authorList>
    </citation>
    <scope>NUCLEOTIDE SEQUENCE [LARGE SCALE GENOMIC DNA]</scope>
</reference>
<comment type="caution">
    <text evidence="2">The sequence shown here is derived from an EMBL/GenBank/DDBJ whole genome shotgun (WGS) entry which is preliminary data.</text>
</comment>
<protein>
    <submittedName>
        <fullName evidence="2">Uncharacterized protein</fullName>
    </submittedName>
</protein>
<feature type="transmembrane region" description="Helical" evidence="1">
    <location>
        <begin position="141"/>
        <end position="160"/>
    </location>
</feature>
<dbReference type="AlphaFoldDB" id="A0A1G2B0U0"/>
<keyword evidence="1" id="KW-0472">Membrane</keyword>
<accession>A0A1G2B0U0</accession>
<evidence type="ECO:0000313" key="3">
    <source>
        <dbReference type="Proteomes" id="UP000176952"/>
    </source>
</evidence>
<name>A0A1G2B0U0_9BACT</name>
<organism evidence="2 3">
    <name type="scientific">Candidatus Kerfeldbacteria bacterium RIFCSPHIGHO2_12_FULL_48_17</name>
    <dbReference type="NCBI Taxonomy" id="1798542"/>
    <lineage>
        <taxon>Bacteria</taxon>
        <taxon>Candidatus Kerfeldiibacteriota</taxon>
    </lineage>
</organism>
<dbReference type="Proteomes" id="UP000176952">
    <property type="component" value="Unassembled WGS sequence"/>
</dbReference>
<proteinExistence type="predicted"/>
<feature type="transmembrane region" description="Helical" evidence="1">
    <location>
        <begin position="15"/>
        <end position="37"/>
    </location>
</feature>
<keyword evidence="1" id="KW-0812">Transmembrane</keyword>